<organism evidence="2">
    <name type="scientific">Laccaria bicolor (strain S238N-H82 / ATCC MYA-4686)</name>
    <name type="common">Bicoloured deceiver</name>
    <name type="synonym">Laccaria laccata var. bicolor</name>
    <dbReference type="NCBI Taxonomy" id="486041"/>
    <lineage>
        <taxon>Eukaryota</taxon>
        <taxon>Fungi</taxon>
        <taxon>Dikarya</taxon>
        <taxon>Basidiomycota</taxon>
        <taxon>Agaricomycotina</taxon>
        <taxon>Agaricomycetes</taxon>
        <taxon>Agaricomycetidae</taxon>
        <taxon>Agaricales</taxon>
        <taxon>Agaricineae</taxon>
        <taxon>Hydnangiaceae</taxon>
        <taxon>Laccaria</taxon>
    </lineage>
</organism>
<dbReference type="KEGG" id="lbc:LACBIDRAFT_307607"/>
<dbReference type="RefSeq" id="XP_001886188.1">
    <property type="nucleotide sequence ID" value="XM_001886153.1"/>
</dbReference>
<name>B0DQK0_LACBS</name>
<reference evidence="1 2" key="1">
    <citation type="journal article" date="2008" name="Nature">
        <title>The genome of Laccaria bicolor provides insights into mycorrhizal symbiosis.</title>
        <authorList>
            <person name="Martin F."/>
            <person name="Aerts A."/>
            <person name="Ahren D."/>
            <person name="Brun A."/>
            <person name="Danchin E.G.J."/>
            <person name="Duchaussoy F."/>
            <person name="Gibon J."/>
            <person name="Kohler A."/>
            <person name="Lindquist E."/>
            <person name="Pereda V."/>
            <person name="Salamov A."/>
            <person name="Shapiro H.J."/>
            <person name="Wuyts J."/>
            <person name="Blaudez D."/>
            <person name="Buee M."/>
            <person name="Brokstein P."/>
            <person name="Canbaeck B."/>
            <person name="Cohen D."/>
            <person name="Courty P.E."/>
            <person name="Coutinho P.M."/>
            <person name="Delaruelle C."/>
            <person name="Detter J.C."/>
            <person name="Deveau A."/>
            <person name="DiFazio S."/>
            <person name="Duplessis S."/>
            <person name="Fraissinet-Tachet L."/>
            <person name="Lucic E."/>
            <person name="Frey-Klett P."/>
            <person name="Fourrey C."/>
            <person name="Feussner I."/>
            <person name="Gay G."/>
            <person name="Grimwood J."/>
            <person name="Hoegger P.J."/>
            <person name="Jain P."/>
            <person name="Kilaru S."/>
            <person name="Labbe J."/>
            <person name="Lin Y.C."/>
            <person name="Legue V."/>
            <person name="Le Tacon F."/>
            <person name="Marmeisse R."/>
            <person name="Melayah D."/>
            <person name="Montanini B."/>
            <person name="Muratet M."/>
            <person name="Nehls U."/>
            <person name="Niculita-Hirzel H."/>
            <person name="Oudot-Le Secq M.P."/>
            <person name="Peter M."/>
            <person name="Quesneville H."/>
            <person name="Rajashekar B."/>
            <person name="Reich M."/>
            <person name="Rouhier N."/>
            <person name="Schmutz J."/>
            <person name="Yin T."/>
            <person name="Chalot M."/>
            <person name="Henrissat B."/>
            <person name="Kuees U."/>
            <person name="Lucas S."/>
            <person name="Van de Peer Y."/>
            <person name="Podila G.K."/>
            <person name="Polle A."/>
            <person name="Pukkila P.J."/>
            <person name="Richardson P.M."/>
            <person name="Rouze P."/>
            <person name="Sanders I.R."/>
            <person name="Stajich J.E."/>
            <person name="Tunlid A."/>
            <person name="Tuskan G."/>
            <person name="Grigoriev I.V."/>
        </authorList>
    </citation>
    <scope>NUCLEOTIDE SEQUENCE [LARGE SCALE GENOMIC DNA]</scope>
    <source>
        <strain evidence="2">S238N-H82 / ATCC MYA-4686</strain>
    </source>
</reference>
<dbReference type="HOGENOM" id="CLU_206881_0_0_1"/>
<dbReference type="OrthoDB" id="3265672at2759"/>
<dbReference type="Proteomes" id="UP000001194">
    <property type="component" value="Unassembled WGS sequence"/>
</dbReference>
<protein>
    <submittedName>
        <fullName evidence="1">Predicted protein</fullName>
    </submittedName>
</protein>
<gene>
    <name evidence="1" type="ORF">LACBIDRAFT_307607</name>
</gene>
<proteinExistence type="predicted"/>
<dbReference type="InParanoid" id="B0DQK0"/>
<sequence length="50" mass="5708">MGLDPKRAQAFNYTALNDHFVKLEKVIKDNDIPWENIYNMDKKGIQLGGG</sequence>
<dbReference type="EMBL" id="DS547126">
    <property type="protein sequence ID" value="EDR03047.1"/>
    <property type="molecule type" value="Genomic_DNA"/>
</dbReference>
<accession>B0DQK0</accession>
<evidence type="ECO:0000313" key="2">
    <source>
        <dbReference type="Proteomes" id="UP000001194"/>
    </source>
</evidence>
<keyword evidence="2" id="KW-1185">Reference proteome</keyword>
<evidence type="ECO:0000313" key="1">
    <source>
        <dbReference type="EMBL" id="EDR03047.1"/>
    </source>
</evidence>
<dbReference type="AlphaFoldDB" id="B0DQK0"/>
<dbReference type="GeneID" id="6081819"/>